<evidence type="ECO:0000256" key="7">
    <source>
        <dbReference type="ARBA" id="ARBA00022840"/>
    </source>
</evidence>
<dbReference type="PANTHER" id="PTHR45339:SF1">
    <property type="entry name" value="HYBRID SIGNAL TRANSDUCTION HISTIDINE KINASE J"/>
    <property type="match status" value="1"/>
</dbReference>
<dbReference type="EMBL" id="MABE01000289">
    <property type="protein sequence ID" value="OUS40631.1"/>
    <property type="molecule type" value="Genomic_DNA"/>
</dbReference>
<dbReference type="InterPro" id="IPR003594">
    <property type="entry name" value="HATPase_dom"/>
</dbReference>
<dbReference type="InterPro" id="IPR036890">
    <property type="entry name" value="HATPase_C_sf"/>
</dbReference>
<evidence type="ECO:0000259" key="15">
    <source>
        <dbReference type="PROSITE" id="PS50112"/>
    </source>
</evidence>
<dbReference type="SMART" id="SM00387">
    <property type="entry name" value="HATPase_c"/>
    <property type="match status" value="1"/>
</dbReference>
<dbReference type="InterPro" id="IPR003661">
    <property type="entry name" value="HisK_dim/P_dom"/>
</dbReference>
<dbReference type="EC" id="2.7.13.3" evidence="2"/>
<dbReference type="InterPro" id="IPR001789">
    <property type="entry name" value="Sig_transdc_resp-reg_receiver"/>
</dbReference>
<dbReference type="SMART" id="SM00091">
    <property type="entry name" value="PAS"/>
    <property type="match status" value="2"/>
</dbReference>
<dbReference type="SUPFAM" id="SSF47384">
    <property type="entry name" value="Homodimeric domain of signal transducing histidine kinase"/>
    <property type="match status" value="1"/>
</dbReference>
<comment type="subunit">
    <text evidence="9">At low DSF concentrations, interacts with RpfF.</text>
</comment>
<feature type="modified residue" description="4-aspartylphosphate" evidence="11">
    <location>
        <position position="747"/>
    </location>
</feature>
<organism evidence="16 17">
    <name type="scientific">Oleispira antarctica</name>
    <dbReference type="NCBI Taxonomy" id="188908"/>
    <lineage>
        <taxon>Bacteria</taxon>
        <taxon>Pseudomonadati</taxon>
        <taxon>Pseudomonadota</taxon>
        <taxon>Gammaproteobacteria</taxon>
        <taxon>Oceanospirillales</taxon>
        <taxon>Oceanospirillaceae</taxon>
        <taxon>Oleispira</taxon>
    </lineage>
</organism>
<evidence type="ECO:0000256" key="5">
    <source>
        <dbReference type="ARBA" id="ARBA00022741"/>
    </source>
</evidence>
<evidence type="ECO:0000259" key="14">
    <source>
        <dbReference type="PROSITE" id="PS50110"/>
    </source>
</evidence>
<dbReference type="Gene3D" id="1.10.287.130">
    <property type="match status" value="1"/>
</dbReference>
<dbReference type="CDD" id="cd00130">
    <property type="entry name" value="PAS"/>
    <property type="match status" value="1"/>
</dbReference>
<dbReference type="InterPro" id="IPR004358">
    <property type="entry name" value="Sig_transdc_His_kin-like_C"/>
</dbReference>
<dbReference type="FunFam" id="3.30.565.10:FF:000010">
    <property type="entry name" value="Sensor histidine kinase RcsC"/>
    <property type="match status" value="1"/>
</dbReference>
<accession>A0A1Y5HTJ4</accession>
<dbReference type="PRINTS" id="PR00344">
    <property type="entry name" value="BCTRLSENSOR"/>
</dbReference>
<dbReference type="SUPFAM" id="SSF55874">
    <property type="entry name" value="ATPase domain of HSP90 chaperone/DNA topoisomerase II/histidine kinase"/>
    <property type="match status" value="1"/>
</dbReference>
<feature type="transmembrane region" description="Helical" evidence="12">
    <location>
        <begin position="146"/>
        <end position="165"/>
    </location>
</feature>
<evidence type="ECO:0000256" key="11">
    <source>
        <dbReference type="PROSITE-ProRule" id="PRU00169"/>
    </source>
</evidence>
<dbReference type="GO" id="GO:0000155">
    <property type="term" value="F:phosphorelay sensor kinase activity"/>
    <property type="evidence" value="ECO:0007669"/>
    <property type="project" value="InterPro"/>
</dbReference>
<dbReference type="FunFam" id="1.10.287.130:FF:000002">
    <property type="entry name" value="Two-component osmosensing histidine kinase"/>
    <property type="match status" value="1"/>
</dbReference>
<evidence type="ECO:0000256" key="8">
    <source>
        <dbReference type="ARBA" id="ARBA00023012"/>
    </source>
</evidence>
<keyword evidence="7" id="KW-0067">ATP-binding</keyword>
<dbReference type="Pfam" id="PF02518">
    <property type="entry name" value="HATPase_c"/>
    <property type="match status" value="1"/>
</dbReference>
<proteinExistence type="predicted"/>
<keyword evidence="12" id="KW-0472">Membrane</keyword>
<dbReference type="CDD" id="cd00082">
    <property type="entry name" value="HisKA"/>
    <property type="match status" value="1"/>
</dbReference>
<protein>
    <recommendedName>
        <fullName evidence="10">Sensory/regulatory protein RpfC</fullName>
        <ecNumber evidence="2">2.7.13.3</ecNumber>
    </recommendedName>
</protein>
<dbReference type="Gene3D" id="3.30.450.20">
    <property type="entry name" value="PAS domain"/>
    <property type="match status" value="2"/>
</dbReference>
<evidence type="ECO:0000313" key="16">
    <source>
        <dbReference type="EMBL" id="OUS40631.1"/>
    </source>
</evidence>
<dbReference type="GO" id="GO:0005524">
    <property type="term" value="F:ATP binding"/>
    <property type="evidence" value="ECO:0007669"/>
    <property type="project" value="UniProtKB-KW"/>
</dbReference>
<comment type="catalytic activity">
    <reaction evidence="1">
        <text>ATP + protein L-histidine = ADP + protein N-phospho-L-histidine.</text>
        <dbReference type="EC" id="2.7.13.3"/>
    </reaction>
</comment>
<dbReference type="InterPro" id="IPR011006">
    <property type="entry name" value="CheY-like_superfamily"/>
</dbReference>
<dbReference type="SUPFAM" id="SSF55785">
    <property type="entry name" value="PYP-like sensor domain (PAS domain)"/>
    <property type="match status" value="1"/>
</dbReference>
<dbReference type="SUPFAM" id="SSF52172">
    <property type="entry name" value="CheY-like"/>
    <property type="match status" value="1"/>
</dbReference>
<dbReference type="Gene3D" id="3.40.50.2300">
    <property type="match status" value="1"/>
</dbReference>
<keyword evidence="6" id="KW-0418">Kinase</keyword>
<keyword evidence="3 11" id="KW-0597">Phosphoprotein</keyword>
<dbReference type="CDD" id="cd17546">
    <property type="entry name" value="REC_hyHK_CKI1_RcsC-like"/>
    <property type="match status" value="1"/>
</dbReference>
<dbReference type="InterPro" id="IPR005467">
    <property type="entry name" value="His_kinase_dom"/>
</dbReference>
<dbReference type="Pfam" id="PF13426">
    <property type="entry name" value="PAS_9"/>
    <property type="match status" value="2"/>
</dbReference>
<dbReference type="PROSITE" id="PS50112">
    <property type="entry name" value="PAS"/>
    <property type="match status" value="1"/>
</dbReference>
<feature type="domain" description="PAS" evidence="15">
    <location>
        <begin position="308"/>
        <end position="353"/>
    </location>
</feature>
<dbReference type="InterPro" id="IPR036097">
    <property type="entry name" value="HisK_dim/P_sf"/>
</dbReference>
<dbReference type="Pfam" id="PF00072">
    <property type="entry name" value="Response_reg"/>
    <property type="match status" value="1"/>
</dbReference>
<keyword evidence="4" id="KW-0808">Transferase</keyword>
<dbReference type="InterPro" id="IPR035965">
    <property type="entry name" value="PAS-like_dom_sf"/>
</dbReference>
<evidence type="ECO:0000256" key="6">
    <source>
        <dbReference type="ARBA" id="ARBA00022777"/>
    </source>
</evidence>
<evidence type="ECO:0000256" key="1">
    <source>
        <dbReference type="ARBA" id="ARBA00000085"/>
    </source>
</evidence>
<feature type="domain" description="Histidine kinase" evidence="13">
    <location>
        <begin position="458"/>
        <end position="679"/>
    </location>
</feature>
<sequence length="818" mass="93025">MGKRSLIVIMLALCAFFMVISFSWYIGLQQAYALQKESLQTFIGFIHLPKNQLNHEQQVELAQQNNIQLYQIFRNQDELISTTPKTNKLEKSLILQALKQEDGFTPSHDGDDIFYKHEIDENSIHLASISLANIRTQYIQYTQYKILILMLAISAFFIILLAWQYRNKSQQHIKRLNQDHDKSQMGIYLKLDTSFRIIEYNDSFKHTFPHTLKQRFSQIVKADEQEKTEQYLSQVISSEALVDFECTLMQPAVQSESQANINENMDEDDESRWAIKAKPVRENGSTFIIISADDISKRHHMEIELRHERNRMHTYLNTMHTLLVISDRQGRIIEANQQFITLVGSDEKKVLGKPINNFCPKRSHHQIYNYLRNISPKSNTTVSAEFPLVAKTGKEYSIDWRITSVPNTTGNEEILLTGLDITESVANNQALKSANIQIREALRSAEDANQSKSVFLANMSHEIRTPMNGILGATELMLDKTVDEEQKQYIDIIHSSSHALLNIINDILDLSKIESGSFELEQINFDLHQLCNEVYQLFSSSAKQKGIQVLYFYGADLPQFWIGDPNRIRQILNNLFSNALKFTHQGRIDIRVQGEHLENHQFDLKIQIKDSGIGIAEKKVEQVFSAFQQADTSTSRKYGGTGLGLTISQHLANAMHGKIEVESELGIGSIFSLNIPMKPGIAETVIKRSGQERNYQATVLLAEDNVVNAKIASKILEKLGIKAVVVEDGEQALDQILNHTFDLVLMDINMPVMDGITAAEKIRELSFPKNQIPILALTANAMMEDKERCIKAGMNGFISKPIKLIRLIEELDKVLSGS</sequence>
<dbReference type="PANTHER" id="PTHR45339">
    <property type="entry name" value="HYBRID SIGNAL TRANSDUCTION HISTIDINE KINASE J"/>
    <property type="match status" value="1"/>
</dbReference>
<keyword evidence="12" id="KW-0812">Transmembrane</keyword>
<dbReference type="InterPro" id="IPR000014">
    <property type="entry name" value="PAS"/>
</dbReference>
<reference evidence="17" key="1">
    <citation type="journal article" date="2017" name="Proc. Natl. Acad. Sci. U.S.A.">
        <title>Simulation of Deepwater Horizon oil plume reveals substrate specialization within a complex community of hydrocarbon degraders.</title>
        <authorList>
            <person name="Hu P."/>
            <person name="Dubinsky E.A."/>
            <person name="Probst A.J."/>
            <person name="Wang J."/>
            <person name="Sieber C.M.K."/>
            <person name="Tom L.M."/>
            <person name="Gardinali P."/>
            <person name="Banfield J.F."/>
            <person name="Atlas R.M."/>
            <person name="Andersen G.L."/>
        </authorList>
    </citation>
    <scope>NUCLEOTIDE SEQUENCE [LARGE SCALE GENOMIC DNA]</scope>
</reference>
<name>A0A1Y5HTJ4_OLEAN</name>
<evidence type="ECO:0000256" key="12">
    <source>
        <dbReference type="SAM" id="Phobius"/>
    </source>
</evidence>
<comment type="caution">
    <text evidence="16">The sequence shown here is derived from an EMBL/GenBank/DDBJ whole genome shotgun (WGS) entry which is preliminary data.</text>
</comment>
<keyword evidence="12" id="KW-1133">Transmembrane helix</keyword>
<evidence type="ECO:0000256" key="2">
    <source>
        <dbReference type="ARBA" id="ARBA00012438"/>
    </source>
</evidence>
<keyword evidence="5" id="KW-0547">Nucleotide-binding</keyword>
<evidence type="ECO:0000256" key="3">
    <source>
        <dbReference type="ARBA" id="ARBA00022553"/>
    </source>
</evidence>
<dbReference type="SMART" id="SM00388">
    <property type="entry name" value="HisKA"/>
    <property type="match status" value="1"/>
</dbReference>
<evidence type="ECO:0000256" key="4">
    <source>
        <dbReference type="ARBA" id="ARBA00022679"/>
    </source>
</evidence>
<evidence type="ECO:0000256" key="9">
    <source>
        <dbReference type="ARBA" id="ARBA00064003"/>
    </source>
</evidence>
<feature type="domain" description="Response regulatory" evidence="14">
    <location>
        <begin position="698"/>
        <end position="815"/>
    </location>
</feature>
<dbReference type="Gene3D" id="3.30.565.10">
    <property type="entry name" value="Histidine kinase-like ATPase, C-terminal domain"/>
    <property type="match status" value="1"/>
</dbReference>
<dbReference type="AlphaFoldDB" id="A0A1Y5HTJ4"/>
<dbReference type="Proteomes" id="UP000227088">
    <property type="component" value="Unassembled WGS sequence"/>
</dbReference>
<evidence type="ECO:0000313" key="17">
    <source>
        <dbReference type="Proteomes" id="UP000227088"/>
    </source>
</evidence>
<keyword evidence="8" id="KW-0902">Two-component regulatory system</keyword>
<evidence type="ECO:0000259" key="13">
    <source>
        <dbReference type="PROSITE" id="PS50109"/>
    </source>
</evidence>
<gene>
    <name evidence="16" type="ORF">A9R00_05045</name>
</gene>
<dbReference type="SMART" id="SM00448">
    <property type="entry name" value="REC"/>
    <property type="match status" value="1"/>
</dbReference>
<dbReference type="NCBIfam" id="TIGR00229">
    <property type="entry name" value="sensory_box"/>
    <property type="match status" value="1"/>
</dbReference>
<evidence type="ECO:0000256" key="10">
    <source>
        <dbReference type="ARBA" id="ARBA00068150"/>
    </source>
</evidence>
<dbReference type="PROSITE" id="PS50110">
    <property type="entry name" value="RESPONSE_REGULATORY"/>
    <property type="match status" value="1"/>
</dbReference>
<feature type="transmembrane region" description="Helical" evidence="12">
    <location>
        <begin position="6"/>
        <end position="26"/>
    </location>
</feature>
<dbReference type="Pfam" id="PF00512">
    <property type="entry name" value="HisKA"/>
    <property type="match status" value="1"/>
</dbReference>
<dbReference type="PROSITE" id="PS50109">
    <property type="entry name" value="HIS_KIN"/>
    <property type="match status" value="1"/>
</dbReference>
<dbReference type="CDD" id="cd16922">
    <property type="entry name" value="HATPase_EvgS-ArcB-TorS-like"/>
    <property type="match status" value="1"/>
</dbReference>